<protein>
    <recommendedName>
        <fullName evidence="4">Fucose-specific lectin</fullName>
    </recommendedName>
</protein>
<dbReference type="Gene3D" id="2.120.10.70">
    <property type="entry name" value="Fucose-specific lectin"/>
    <property type="match status" value="1"/>
</dbReference>
<gene>
    <name evidence="2" type="ORF">Q9L58_009126</name>
</gene>
<reference evidence="2 3" key="1">
    <citation type="submission" date="2024-02" db="EMBL/GenBank/DDBJ databases">
        <title>Discinaceae phylogenomics.</title>
        <authorList>
            <person name="Dirks A.C."/>
            <person name="James T.Y."/>
        </authorList>
    </citation>
    <scope>NUCLEOTIDE SEQUENCE [LARGE SCALE GENOMIC DNA]</scope>
    <source>
        <strain evidence="2 3">ACD0624</strain>
    </source>
</reference>
<dbReference type="EMBL" id="JBBBZM010000194">
    <property type="protein sequence ID" value="KAL0632000.1"/>
    <property type="molecule type" value="Genomic_DNA"/>
</dbReference>
<keyword evidence="3" id="KW-1185">Reference proteome</keyword>
<dbReference type="Pfam" id="PF07938">
    <property type="entry name" value="Fungal_lectin"/>
    <property type="match status" value="1"/>
</dbReference>
<evidence type="ECO:0000313" key="2">
    <source>
        <dbReference type="EMBL" id="KAL0632000.1"/>
    </source>
</evidence>
<organism evidence="2 3">
    <name type="scientific">Discina gigas</name>
    <dbReference type="NCBI Taxonomy" id="1032678"/>
    <lineage>
        <taxon>Eukaryota</taxon>
        <taxon>Fungi</taxon>
        <taxon>Dikarya</taxon>
        <taxon>Ascomycota</taxon>
        <taxon>Pezizomycotina</taxon>
        <taxon>Pezizomycetes</taxon>
        <taxon>Pezizales</taxon>
        <taxon>Discinaceae</taxon>
        <taxon>Discina</taxon>
    </lineage>
</organism>
<sequence>MSAIGTEALPHTNIASICWGNVHLRNYWQATDGTIRETQWDGSWTGGASRNVITAAKLTTPLAAIQWGDASQIRVYYLDNDNIIQEYCYSSGWTLGSLGQSKIKADPNSKLAAIVWGGPNIRLYYQKPNDPAIQELCWGPSGWSAGSTLPAACNGSSLAAIYWDNHIRVYYQTLDLQLREHCWDGKWAVGGFNYTAPFGTPLAAITWTNQPQIRVYWANNSNQLVEGAWSGKWNNPTVLTDIIPNSSLSAICWDNIKIRVYFQSVGYIVQEWAWGNGWAKGATIPTK</sequence>
<evidence type="ECO:0000313" key="3">
    <source>
        <dbReference type="Proteomes" id="UP001447188"/>
    </source>
</evidence>
<evidence type="ECO:0008006" key="4">
    <source>
        <dbReference type="Google" id="ProtNLM"/>
    </source>
</evidence>
<dbReference type="Proteomes" id="UP001447188">
    <property type="component" value="Unassembled WGS sequence"/>
</dbReference>
<proteinExistence type="inferred from homology"/>
<dbReference type="InterPro" id="IPR012475">
    <property type="entry name" value="Fungal_lectin"/>
</dbReference>
<dbReference type="SUPFAM" id="SSF89372">
    <property type="entry name" value="Fucose-specific lectin"/>
    <property type="match status" value="1"/>
</dbReference>
<evidence type="ECO:0000256" key="1">
    <source>
        <dbReference type="ARBA" id="ARBA00009042"/>
    </source>
</evidence>
<accession>A0ABR3G7U0</accession>
<comment type="similarity">
    <text evidence="1">Belongs to the fungal fucose-specific lectin family.</text>
</comment>
<comment type="caution">
    <text evidence="2">The sequence shown here is derived from an EMBL/GenBank/DDBJ whole genome shotgun (WGS) entry which is preliminary data.</text>
</comment>
<name>A0ABR3G7U0_9PEZI</name>